<sequence length="144" mass="16594">MEEIFKSVELCRKNGGSVTVEHELKDKYVGVLFGAAWCPPCRNFTPMLKKFYEVAKKDFEVVFVSRDHAENSMMAYLKEHHGNWLYAKFRDKHAHHLLKKFCTAGIPTLTVLKPDGTVLLKDAVKEVVDGKENPQQTIDNWKKK</sequence>
<dbReference type="PANTHER" id="PTHR46762:SF1">
    <property type="entry name" value="NUCLEOREDOXIN-LIKE PROTEIN 2"/>
    <property type="match status" value="1"/>
</dbReference>
<dbReference type="InterPro" id="IPR036249">
    <property type="entry name" value="Thioredoxin-like_sf"/>
</dbReference>
<dbReference type="InterPro" id="IPR029519">
    <property type="entry name" value="RdCVF2"/>
</dbReference>
<keyword evidence="3" id="KW-1185">Reference proteome</keyword>
<evidence type="ECO:0000313" key="3">
    <source>
        <dbReference type="Proteomes" id="UP000614601"/>
    </source>
</evidence>
<dbReference type="Proteomes" id="UP000614601">
    <property type="component" value="Unassembled WGS sequence"/>
</dbReference>
<protein>
    <recommendedName>
        <fullName evidence="1">Thioredoxin domain-containing protein</fullName>
    </recommendedName>
</protein>
<dbReference type="GO" id="GO:0045494">
    <property type="term" value="P:photoreceptor cell maintenance"/>
    <property type="evidence" value="ECO:0007669"/>
    <property type="project" value="InterPro"/>
</dbReference>
<dbReference type="InterPro" id="IPR012336">
    <property type="entry name" value="Thioredoxin-like_fold"/>
</dbReference>
<dbReference type="EMBL" id="CAJFDH010000004">
    <property type="protein sequence ID" value="CAD5220654.1"/>
    <property type="molecule type" value="Genomic_DNA"/>
</dbReference>
<dbReference type="PANTHER" id="PTHR46762">
    <property type="entry name" value="NUCLEOREDOXIN-LIKE PROTEIN 2"/>
    <property type="match status" value="1"/>
</dbReference>
<feature type="domain" description="Thioredoxin" evidence="1">
    <location>
        <begin position="1"/>
        <end position="144"/>
    </location>
</feature>
<dbReference type="GO" id="GO:0007600">
    <property type="term" value="P:sensory perception"/>
    <property type="evidence" value="ECO:0007669"/>
    <property type="project" value="InterPro"/>
</dbReference>
<organism evidence="2 3">
    <name type="scientific">Bursaphelenchus okinawaensis</name>
    <dbReference type="NCBI Taxonomy" id="465554"/>
    <lineage>
        <taxon>Eukaryota</taxon>
        <taxon>Metazoa</taxon>
        <taxon>Ecdysozoa</taxon>
        <taxon>Nematoda</taxon>
        <taxon>Chromadorea</taxon>
        <taxon>Rhabditida</taxon>
        <taxon>Tylenchina</taxon>
        <taxon>Tylenchomorpha</taxon>
        <taxon>Aphelenchoidea</taxon>
        <taxon>Aphelenchoididae</taxon>
        <taxon>Bursaphelenchus</taxon>
    </lineage>
</organism>
<dbReference type="EMBL" id="CAJFCW020000004">
    <property type="protein sequence ID" value="CAG9114007.1"/>
    <property type="molecule type" value="Genomic_DNA"/>
</dbReference>
<accession>A0A811KYY3</accession>
<comment type="caution">
    <text evidence="2">The sequence shown here is derived from an EMBL/GenBank/DDBJ whole genome shotgun (WGS) entry which is preliminary data.</text>
</comment>
<dbReference type="Pfam" id="PF13905">
    <property type="entry name" value="Thioredoxin_8"/>
    <property type="match status" value="1"/>
</dbReference>
<dbReference type="OrthoDB" id="409136at2759"/>
<dbReference type="AlphaFoldDB" id="A0A811KYY3"/>
<dbReference type="Proteomes" id="UP000783686">
    <property type="component" value="Unassembled WGS sequence"/>
</dbReference>
<gene>
    <name evidence="2" type="ORF">BOKJ2_LOCUS9052</name>
</gene>
<dbReference type="PROSITE" id="PS51352">
    <property type="entry name" value="THIOREDOXIN_2"/>
    <property type="match status" value="1"/>
</dbReference>
<dbReference type="SUPFAM" id="SSF52833">
    <property type="entry name" value="Thioredoxin-like"/>
    <property type="match status" value="1"/>
</dbReference>
<name>A0A811KYY3_9BILA</name>
<evidence type="ECO:0000313" key="2">
    <source>
        <dbReference type="EMBL" id="CAD5220654.1"/>
    </source>
</evidence>
<dbReference type="Gene3D" id="3.40.30.10">
    <property type="entry name" value="Glutaredoxin"/>
    <property type="match status" value="1"/>
</dbReference>
<dbReference type="InterPro" id="IPR013766">
    <property type="entry name" value="Thioredoxin_domain"/>
</dbReference>
<evidence type="ECO:0000259" key="1">
    <source>
        <dbReference type="PROSITE" id="PS51352"/>
    </source>
</evidence>
<reference evidence="2" key="1">
    <citation type="submission" date="2020-09" db="EMBL/GenBank/DDBJ databases">
        <authorList>
            <person name="Kikuchi T."/>
        </authorList>
    </citation>
    <scope>NUCLEOTIDE SEQUENCE</scope>
    <source>
        <strain evidence="2">SH1</strain>
    </source>
</reference>
<proteinExistence type="predicted"/>